<keyword evidence="2" id="KW-1185">Reference proteome</keyword>
<name>A0A9N8HB68_9STRA</name>
<organism evidence="1 2">
    <name type="scientific">Seminavis robusta</name>
    <dbReference type="NCBI Taxonomy" id="568900"/>
    <lineage>
        <taxon>Eukaryota</taxon>
        <taxon>Sar</taxon>
        <taxon>Stramenopiles</taxon>
        <taxon>Ochrophyta</taxon>
        <taxon>Bacillariophyta</taxon>
        <taxon>Bacillariophyceae</taxon>
        <taxon>Bacillariophycidae</taxon>
        <taxon>Naviculales</taxon>
        <taxon>Naviculaceae</taxon>
        <taxon>Seminavis</taxon>
    </lineage>
</organism>
<dbReference type="SUPFAM" id="SSF48371">
    <property type="entry name" value="ARM repeat"/>
    <property type="match status" value="1"/>
</dbReference>
<sequence length="234" mass="25531">MAATPTEDEIKALVASASPYSPSNKVKLEAYLRAQATGNAAYSFEANRILMKLYQFFPTTATVDDKEKERTNSSLSLVLALLQYPNTTDLLALSCLIPERLKAQEPCASILQCAEYLDACQFTEFWNVWKSLETNTHAAIAAVPLTKHHAVLQAGICSVLALTYRTAPLKTVLAALDIASGAELTSRQDLVGIDKADASNVYFGATADNTKRNRVFQDVDFTSISNLMAKISKE</sequence>
<proteinExistence type="predicted"/>
<dbReference type="PANTHER" id="PTHR13022:SF0">
    <property type="entry name" value="EUKARYOTIC TRANSLATION INITIATION FACTOR 3 SUBUNIT K"/>
    <property type="match status" value="1"/>
</dbReference>
<dbReference type="GO" id="GO:0006446">
    <property type="term" value="P:regulation of translational initiation"/>
    <property type="evidence" value="ECO:0007669"/>
    <property type="project" value="InterPro"/>
</dbReference>
<accession>A0A9N8HB68</accession>
<dbReference type="InterPro" id="IPR016020">
    <property type="entry name" value="Transl_init_fac_sub12_N_euk"/>
</dbReference>
<dbReference type="Proteomes" id="UP001153069">
    <property type="component" value="Unassembled WGS sequence"/>
</dbReference>
<dbReference type="InterPro" id="IPR016024">
    <property type="entry name" value="ARM-type_fold"/>
</dbReference>
<evidence type="ECO:0000313" key="2">
    <source>
        <dbReference type="Proteomes" id="UP001153069"/>
    </source>
</evidence>
<dbReference type="GO" id="GO:0005852">
    <property type="term" value="C:eukaryotic translation initiation factor 3 complex"/>
    <property type="evidence" value="ECO:0007669"/>
    <property type="project" value="InterPro"/>
</dbReference>
<protein>
    <submittedName>
        <fullName evidence="1">Factor 3 subunit K</fullName>
    </submittedName>
</protein>
<evidence type="ECO:0000313" key="1">
    <source>
        <dbReference type="EMBL" id="CAB9505990.1"/>
    </source>
</evidence>
<dbReference type="InterPro" id="IPR009374">
    <property type="entry name" value="eIF3k"/>
</dbReference>
<dbReference type="EMBL" id="CAICTM010000249">
    <property type="protein sequence ID" value="CAB9505990.1"/>
    <property type="molecule type" value="Genomic_DNA"/>
</dbReference>
<dbReference type="PANTHER" id="PTHR13022">
    <property type="entry name" value="EUKARYOTIC TRANSLATION INITIATION FACTOR 3 SUBUNIT 11"/>
    <property type="match status" value="1"/>
</dbReference>
<dbReference type="OrthoDB" id="337745at2759"/>
<dbReference type="GO" id="GO:0003743">
    <property type="term" value="F:translation initiation factor activity"/>
    <property type="evidence" value="ECO:0007669"/>
    <property type="project" value="InterPro"/>
</dbReference>
<dbReference type="GO" id="GO:0043022">
    <property type="term" value="F:ribosome binding"/>
    <property type="evidence" value="ECO:0007669"/>
    <property type="project" value="InterPro"/>
</dbReference>
<comment type="caution">
    <text evidence="1">The sequence shown here is derived from an EMBL/GenBank/DDBJ whole genome shotgun (WGS) entry which is preliminary data.</text>
</comment>
<gene>
    <name evidence="1" type="ORF">SEMRO_250_G098970.1</name>
</gene>
<dbReference type="AlphaFoldDB" id="A0A9N8HB68"/>
<reference evidence="1" key="1">
    <citation type="submission" date="2020-06" db="EMBL/GenBank/DDBJ databases">
        <authorList>
            <consortium name="Plant Systems Biology data submission"/>
        </authorList>
    </citation>
    <scope>NUCLEOTIDE SEQUENCE</scope>
    <source>
        <strain evidence="1">D6</strain>
    </source>
</reference>
<dbReference type="Gene3D" id="1.25.40.250">
    <property type="entry name" value="ARM repeat, domain 1"/>
    <property type="match status" value="1"/>
</dbReference>